<dbReference type="EMBL" id="QTTT01000001">
    <property type="protein sequence ID" value="REF00414.1"/>
    <property type="molecule type" value="Genomic_DNA"/>
</dbReference>
<feature type="domain" description="Carbamoyltransferase" evidence="2">
    <location>
        <begin position="5"/>
        <end position="346"/>
    </location>
</feature>
<dbReference type="InterPro" id="IPR051338">
    <property type="entry name" value="NodU/CmcH_Carbamoyltrnsfr"/>
</dbReference>
<evidence type="ECO:0000313" key="4">
    <source>
        <dbReference type="EMBL" id="REF00414.1"/>
    </source>
</evidence>
<keyword evidence="5" id="KW-1185">Reference proteome</keyword>
<dbReference type="Gene3D" id="3.30.420.40">
    <property type="match status" value="2"/>
</dbReference>
<feature type="domain" description="Carbamoyltransferase C-terminal" evidence="3">
    <location>
        <begin position="409"/>
        <end position="597"/>
    </location>
</feature>
<dbReference type="OrthoDB" id="9780777at2"/>
<dbReference type="InterPro" id="IPR003696">
    <property type="entry name" value="Carbtransf_dom"/>
</dbReference>
<evidence type="ECO:0000259" key="2">
    <source>
        <dbReference type="Pfam" id="PF02543"/>
    </source>
</evidence>
<dbReference type="Pfam" id="PF16861">
    <property type="entry name" value="Carbam_trans_C"/>
    <property type="match status" value="1"/>
</dbReference>
<protein>
    <submittedName>
        <fullName evidence="4">Carbamoyltransferase</fullName>
    </submittedName>
</protein>
<name>A0A3D9T233_9ACTN</name>
<evidence type="ECO:0000313" key="5">
    <source>
        <dbReference type="Proteomes" id="UP000256661"/>
    </source>
</evidence>
<comment type="caution">
    <text evidence="4">The sequence shown here is derived from an EMBL/GenBank/DDBJ whole genome shotgun (WGS) entry which is preliminary data.</text>
</comment>
<dbReference type="InterPro" id="IPR038152">
    <property type="entry name" value="Carbam_trans_C_sf"/>
</dbReference>
<dbReference type="Gene3D" id="3.90.870.20">
    <property type="entry name" value="Carbamoyltransferase, C-terminal domain"/>
    <property type="match status" value="1"/>
</dbReference>
<dbReference type="PANTHER" id="PTHR34847">
    <property type="entry name" value="NODULATION PROTEIN U"/>
    <property type="match status" value="1"/>
</dbReference>
<dbReference type="RefSeq" id="WP_116025569.1">
    <property type="nucleotide sequence ID" value="NZ_QTTT01000001.1"/>
</dbReference>
<keyword evidence="4" id="KW-0808">Transferase</keyword>
<accession>A0A3D9T233</accession>
<dbReference type="Pfam" id="PF02543">
    <property type="entry name" value="Carbam_trans_N"/>
    <property type="match status" value="1"/>
</dbReference>
<dbReference type="CDD" id="cd24098">
    <property type="entry name" value="ASKHA_NBD_TobZ_N"/>
    <property type="match status" value="1"/>
</dbReference>
<dbReference type="InterPro" id="IPR043129">
    <property type="entry name" value="ATPase_NBD"/>
</dbReference>
<evidence type="ECO:0000256" key="1">
    <source>
        <dbReference type="ARBA" id="ARBA00006129"/>
    </source>
</evidence>
<dbReference type="GO" id="GO:0016740">
    <property type="term" value="F:transferase activity"/>
    <property type="evidence" value="ECO:0007669"/>
    <property type="project" value="UniProtKB-KW"/>
</dbReference>
<proteinExistence type="inferred from homology"/>
<dbReference type="PANTHER" id="PTHR34847:SF1">
    <property type="entry name" value="NODULATION PROTEIN U"/>
    <property type="match status" value="1"/>
</dbReference>
<sequence>MSELILGISAFYHDSAAALVDDGVVVAAAQEERFTRVRHDSSFPAHAVGYCLRQAEARLDDVAKVAYYEDPALKFRRVMATFLGDAPHGLKTFRDVMPDWLSWKYRIKHTLGRHLADLDRGRVPEIEYRGHHESHAASAFLPSPFDSAAVLCMDGVGEWATTTIWHGRGDRLRLLAEMRFPHSLGLLYSAFTDFCGFKVDSGEYKLMGLAPYGRPRYAEVIRRNLIDLKEDGSFRLNTRHFEFLHGQRMTGRAFESLFGGPPRKPEEALTEREFDLAASVQAVTEEAVLGLARAARRLTGERRLCMAGGVALNCVANGRLADQGIFDRLWIQPAAGDAGGALGAALAVAARTAARAGTPRKVAADGRDAMSGALLGPCHTDTDIAGFLNRRRIPYQRLSTDELVARLACALAEGNVVGWFQGRMEFGPRALGARSILGDPRNPDMQSTMNQKIKFRESFRPFAPSVLAADAEDYFDLRQESPYMLLVAPVSVDQRLERPAGEDDATGLDRLRLQRSTVPAVTHVDHSARIQTVTEHVNPLYHRLLTAFKEKTGCPVLVNTSFNVRGEPIVASPGDAYTCFMRTDIDLLAMGHFLLDKRDQPDWSDTADWRSTIPLD</sequence>
<dbReference type="InterPro" id="IPR031730">
    <property type="entry name" value="Carbam_trans_C"/>
</dbReference>
<gene>
    <name evidence="4" type="ORF">DFJ69_5949</name>
</gene>
<evidence type="ECO:0000259" key="3">
    <source>
        <dbReference type="Pfam" id="PF16861"/>
    </source>
</evidence>
<reference evidence="4 5" key="1">
    <citation type="submission" date="2018-08" db="EMBL/GenBank/DDBJ databases">
        <title>Sequencing the genomes of 1000 actinobacteria strains.</title>
        <authorList>
            <person name="Klenk H.-P."/>
        </authorList>
    </citation>
    <scope>NUCLEOTIDE SEQUENCE [LARGE SCALE GENOMIC DNA]</scope>
    <source>
        <strain evidence="4 5">DSM 43927</strain>
    </source>
</reference>
<comment type="similarity">
    <text evidence="1">Belongs to the NodU/CmcH family.</text>
</comment>
<dbReference type="Proteomes" id="UP000256661">
    <property type="component" value="Unassembled WGS sequence"/>
</dbReference>
<dbReference type="SUPFAM" id="SSF53067">
    <property type="entry name" value="Actin-like ATPase domain"/>
    <property type="match status" value="1"/>
</dbReference>
<dbReference type="AlphaFoldDB" id="A0A3D9T233"/>
<organism evidence="4 5">
    <name type="scientific">Thermomonospora umbrina</name>
    <dbReference type="NCBI Taxonomy" id="111806"/>
    <lineage>
        <taxon>Bacteria</taxon>
        <taxon>Bacillati</taxon>
        <taxon>Actinomycetota</taxon>
        <taxon>Actinomycetes</taxon>
        <taxon>Streptosporangiales</taxon>
        <taxon>Thermomonosporaceae</taxon>
        <taxon>Thermomonospora</taxon>
    </lineage>
</organism>